<sequence>YKLVKQACYLHFHWVLRGVFLSESLSNGLQQDLARRRACCSMAEAFLSASNKQ</sequence>
<comment type="caution">
    <text evidence="1">The sequence shown here is derived from an EMBL/GenBank/DDBJ whole genome shotgun (WGS) entry which is preliminary data.</text>
</comment>
<feature type="non-terminal residue" evidence="1">
    <location>
        <position position="53"/>
    </location>
</feature>
<evidence type="ECO:0000313" key="1">
    <source>
        <dbReference type="EMBL" id="KAH9317253.1"/>
    </source>
</evidence>
<organism evidence="1 2">
    <name type="scientific">Taxus chinensis</name>
    <name type="common">Chinese yew</name>
    <name type="synonym">Taxus wallichiana var. chinensis</name>
    <dbReference type="NCBI Taxonomy" id="29808"/>
    <lineage>
        <taxon>Eukaryota</taxon>
        <taxon>Viridiplantae</taxon>
        <taxon>Streptophyta</taxon>
        <taxon>Embryophyta</taxon>
        <taxon>Tracheophyta</taxon>
        <taxon>Spermatophyta</taxon>
        <taxon>Pinopsida</taxon>
        <taxon>Pinidae</taxon>
        <taxon>Conifers II</taxon>
        <taxon>Cupressales</taxon>
        <taxon>Taxaceae</taxon>
        <taxon>Taxus</taxon>
    </lineage>
</organism>
<dbReference type="Proteomes" id="UP000824469">
    <property type="component" value="Unassembled WGS sequence"/>
</dbReference>
<gene>
    <name evidence="1" type="ORF">KI387_019022</name>
</gene>
<protein>
    <submittedName>
        <fullName evidence="1">Uncharacterized protein</fullName>
    </submittedName>
</protein>
<name>A0AA38L9W0_TAXCH</name>
<reference evidence="1 2" key="1">
    <citation type="journal article" date="2021" name="Nat. Plants">
        <title>The Taxus genome provides insights into paclitaxel biosynthesis.</title>
        <authorList>
            <person name="Xiong X."/>
            <person name="Gou J."/>
            <person name="Liao Q."/>
            <person name="Li Y."/>
            <person name="Zhou Q."/>
            <person name="Bi G."/>
            <person name="Li C."/>
            <person name="Du R."/>
            <person name="Wang X."/>
            <person name="Sun T."/>
            <person name="Guo L."/>
            <person name="Liang H."/>
            <person name="Lu P."/>
            <person name="Wu Y."/>
            <person name="Zhang Z."/>
            <person name="Ro D.K."/>
            <person name="Shang Y."/>
            <person name="Huang S."/>
            <person name="Yan J."/>
        </authorList>
    </citation>
    <scope>NUCLEOTIDE SEQUENCE [LARGE SCALE GENOMIC DNA]</scope>
    <source>
        <strain evidence="1">Ta-2019</strain>
    </source>
</reference>
<evidence type="ECO:0000313" key="2">
    <source>
        <dbReference type="Proteomes" id="UP000824469"/>
    </source>
</evidence>
<proteinExistence type="predicted"/>
<feature type="non-terminal residue" evidence="1">
    <location>
        <position position="1"/>
    </location>
</feature>
<keyword evidence="2" id="KW-1185">Reference proteome</keyword>
<dbReference type="AlphaFoldDB" id="A0AA38L9W0"/>
<dbReference type="EMBL" id="JAHRHJ020000004">
    <property type="protein sequence ID" value="KAH9317253.1"/>
    <property type="molecule type" value="Genomic_DNA"/>
</dbReference>
<accession>A0AA38L9W0</accession>